<gene>
    <name evidence="1" type="ORF">SI8410_01000944</name>
</gene>
<name>A0A7I8JZF0_SPIIN</name>
<proteinExistence type="predicted"/>
<dbReference type="EMBL" id="LR746264">
    <property type="protein sequence ID" value="CAA7388786.1"/>
    <property type="molecule type" value="Genomic_DNA"/>
</dbReference>
<dbReference type="Proteomes" id="UP000663760">
    <property type="component" value="Chromosome 1"/>
</dbReference>
<evidence type="ECO:0000313" key="2">
    <source>
        <dbReference type="Proteomes" id="UP000663760"/>
    </source>
</evidence>
<sequence length="65" mass="7397">MTAFPFSRMYDHSLPHSQLTTSDVEGEWRSTLLDYTSDPLGGPARWRNVVDQALISLLFPSANHY</sequence>
<protein>
    <submittedName>
        <fullName evidence="1">Uncharacterized protein</fullName>
    </submittedName>
</protein>
<keyword evidence="2" id="KW-1185">Reference proteome</keyword>
<dbReference type="AlphaFoldDB" id="A0A7I8JZF0"/>
<accession>A0A7I8JZF0</accession>
<organism evidence="1 2">
    <name type="scientific">Spirodela intermedia</name>
    <name type="common">Intermediate duckweed</name>
    <dbReference type="NCBI Taxonomy" id="51605"/>
    <lineage>
        <taxon>Eukaryota</taxon>
        <taxon>Viridiplantae</taxon>
        <taxon>Streptophyta</taxon>
        <taxon>Embryophyta</taxon>
        <taxon>Tracheophyta</taxon>
        <taxon>Spermatophyta</taxon>
        <taxon>Magnoliopsida</taxon>
        <taxon>Liliopsida</taxon>
        <taxon>Araceae</taxon>
        <taxon>Lemnoideae</taxon>
        <taxon>Spirodela</taxon>
    </lineage>
</organism>
<evidence type="ECO:0000313" key="1">
    <source>
        <dbReference type="EMBL" id="CAA7388786.1"/>
    </source>
</evidence>
<reference evidence="1" key="1">
    <citation type="submission" date="2020-02" db="EMBL/GenBank/DDBJ databases">
        <authorList>
            <person name="Scholz U."/>
            <person name="Mascher M."/>
            <person name="Fiebig A."/>
        </authorList>
    </citation>
    <scope>NUCLEOTIDE SEQUENCE</scope>
</reference>